<evidence type="ECO:0000256" key="9">
    <source>
        <dbReference type="ARBA" id="ARBA00022777"/>
    </source>
</evidence>
<proteinExistence type="predicted"/>
<evidence type="ECO:0000256" key="6">
    <source>
        <dbReference type="ARBA" id="ARBA00022679"/>
    </source>
</evidence>
<dbReference type="InterPro" id="IPR033479">
    <property type="entry name" value="dCache_1"/>
</dbReference>
<feature type="transmembrane region" description="Helical" evidence="15">
    <location>
        <begin position="14"/>
        <end position="38"/>
    </location>
</feature>
<dbReference type="Gene3D" id="3.30.565.10">
    <property type="entry name" value="Histidine kinase-like ATPase, C-terminal domain"/>
    <property type="match status" value="1"/>
</dbReference>
<gene>
    <name evidence="17" type="ORF">N47_J04530</name>
</gene>
<keyword evidence="6" id="KW-0808">Transferase</keyword>
<dbReference type="Pfam" id="PF00512">
    <property type="entry name" value="HisKA"/>
    <property type="match status" value="1"/>
</dbReference>
<evidence type="ECO:0000256" key="8">
    <source>
        <dbReference type="ARBA" id="ARBA00022741"/>
    </source>
</evidence>
<evidence type="ECO:0000256" key="11">
    <source>
        <dbReference type="ARBA" id="ARBA00022989"/>
    </source>
</evidence>
<dbReference type="InterPro" id="IPR005467">
    <property type="entry name" value="His_kinase_dom"/>
</dbReference>
<dbReference type="Pfam" id="PF02743">
    <property type="entry name" value="dCache_1"/>
    <property type="match status" value="1"/>
</dbReference>
<keyword evidence="9" id="KW-0418">Kinase</keyword>
<dbReference type="GO" id="GO:0000155">
    <property type="term" value="F:phosphorelay sensor kinase activity"/>
    <property type="evidence" value="ECO:0007669"/>
    <property type="project" value="InterPro"/>
</dbReference>
<dbReference type="PANTHER" id="PTHR43065:SF46">
    <property type="entry name" value="C4-DICARBOXYLATE TRANSPORT SENSOR PROTEIN DCTB"/>
    <property type="match status" value="1"/>
</dbReference>
<keyword evidence="5" id="KW-0597">Phosphoprotein</keyword>
<evidence type="ECO:0000256" key="14">
    <source>
        <dbReference type="SAM" id="Coils"/>
    </source>
</evidence>
<dbReference type="InterPro" id="IPR004358">
    <property type="entry name" value="Sig_transdc_His_kin-like_C"/>
</dbReference>
<dbReference type="SMART" id="SM00387">
    <property type="entry name" value="HATPase_c"/>
    <property type="match status" value="1"/>
</dbReference>
<dbReference type="PROSITE" id="PS50109">
    <property type="entry name" value="HIS_KIN"/>
    <property type="match status" value="1"/>
</dbReference>
<organism evidence="17">
    <name type="scientific">uncultured Desulfobacterium sp</name>
    <dbReference type="NCBI Taxonomy" id="201089"/>
    <lineage>
        <taxon>Bacteria</taxon>
        <taxon>Pseudomonadati</taxon>
        <taxon>Thermodesulfobacteriota</taxon>
        <taxon>Desulfobacteria</taxon>
        <taxon>Desulfobacterales</taxon>
        <taxon>Desulfobacteriaceae</taxon>
        <taxon>Desulfobacterium</taxon>
        <taxon>environmental samples</taxon>
    </lineage>
</organism>
<dbReference type="PANTHER" id="PTHR43065">
    <property type="entry name" value="SENSOR HISTIDINE KINASE"/>
    <property type="match status" value="1"/>
</dbReference>
<dbReference type="Gene3D" id="3.30.450.20">
    <property type="entry name" value="PAS domain"/>
    <property type="match status" value="1"/>
</dbReference>
<dbReference type="GO" id="GO:0005524">
    <property type="term" value="F:ATP binding"/>
    <property type="evidence" value="ECO:0007669"/>
    <property type="project" value="UniProtKB-KW"/>
</dbReference>
<keyword evidence="7 15" id="KW-0812">Transmembrane</keyword>
<dbReference type="Pfam" id="PF02518">
    <property type="entry name" value="HATPase_c"/>
    <property type="match status" value="1"/>
</dbReference>
<keyword evidence="12" id="KW-0902">Two-component regulatory system</keyword>
<keyword evidence="4" id="KW-1003">Cell membrane</keyword>
<evidence type="ECO:0000256" key="7">
    <source>
        <dbReference type="ARBA" id="ARBA00022692"/>
    </source>
</evidence>
<evidence type="ECO:0000256" key="1">
    <source>
        <dbReference type="ARBA" id="ARBA00000085"/>
    </source>
</evidence>
<accession>E1YFX8</accession>
<dbReference type="GO" id="GO:0005886">
    <property type="term" value="C:plasma membrane"/>
    <property type="evidence" value="ECO:0007669"/>
    <property type="project" value="UniProtKB-SubCell"/>
</dbReference>
<evidence type="ECO:0000256" key="3">
    <source>
        <dbReference type="ARBA" id="ARBA00012438"/>
    </source>
</evidence>
<feature type="domain" description="Histidine kinase" evidence="16">
    <location>
        <begin position="343"/>
        <end position="568"/>
    </location>
</feature>
<dbReference type="InterPro" id="IPR036890">
    <property type="entry name" value="HATPase_C_sf"/>
</dbReference>
<dbReference type="PRINTS" id="PR00344">
    <property type="entry name" value="BCTRLSENSOR"/>
</dbReference>
<keyword evidence="13 15" id="KW-0472">Membrane</keyword>
<comment type="catalytic activity">
    <reaction evidence="1">
        <text>ATP + protein L-histidine = ADP + protein N-phospho-L-histidine.</text>
        <dbReference type="EC" id="2.7.13.3"/>
    </reaction>
</comment>
<evidence type="ECO:0000256" key="15">
    <source>
        <dbReference type="SAM" id="Phobius"/>
    </source>
</evidence>
<evidence type="ECO:0000256" key="5">
    <source>
        <dbReference type="ARBA" id="ARBA00022553"/>
    </source>
</evidence>
<comment type="subcellular location">
    <subcellularLocation>
        <location evidence="2">Cell membrane</location>
        <topology evidence="2">Multi-pass membrane protein</topology>
    </subcellularLocation>
</comment>
<evidence type="ECO:0000256" key="10">
    <source>
        <dbReference type="ARBA" id="ARBA00022840"/>
    </source>
</evidence>
<feature type="transmembrane region" description="Helical" evidence="15">
    <location>
        <begin position="288"/>
        <end position="311"/>
    </location>
</feature>
<dbReference type="SMART" id="SM00388">
    <property type="entry name" value="HisKA"/>
    <property type="match status" value="1"/>
</dbReference>
<dbReference type="SUPFAM" id="SSF55874">
    <property type="entry name" value="ATPase domain of HSP90 chaperone/DNA topoisomerase II/histidine kinase"/>
    <property type="match status" value="1"/>
</dbReference>
<dbReference type="AlphaFoldDB" id="E1YFX8"/>
<keyword evidence="14" id="KW-0175">Coiled coil</keyword>
<dbReference type="CDD" id="cd00082">
    <property type="entry name" value="HisKA"/>
    <property type="match status" value="1"/>
</dbReference>
<dbReference type="InterPro" id="IPR003661">
    <property type="entry name" value="HisK_dim/P_dom"/>
</dbReference>
<sequence>MSGKKEKKDQYSRLYWKFVLITLACSIIPLFLVGWGIYSYYSGFSRIRMENYFKDQIGYHQKIIDMFLRERTYDLKLVLFTNSCEYLKQHENIVRIFNTMNIEGSFFTDLGLIDGDGRHLAYAGPYDLIKKNYSNTVWFKEVMKKGVYISDMFTGFRNVPHFIIAVRRSNNNRNYILRATIDTEYFRSLVENVKMGKTGEVYLSNQEGILQTTPRYSGKIMEKAPLPAEFFHEESGIGILESGGKYPGRNFPRQLVAYTWLENPRWKLVLKQNYSEAFKDVDHANRAALIFLHLSLIAITIISLISARYMIYAIKKWDEKADRLNRQLIEASKLASLGELSAGVAHEINNPLAIILTENQIIKDSLDELSDELSDLDEKFKTELSDSLSVIESQILRCTKITKNLLKFSRHINSSMEQINLNTFLEEIIQLIEGRAKVINIEFIRNLEKNIPSVVSDPSQIQQVFLNMINNAVDAHEGMPYGKITVGTCFDKIRNGVEISISDTGSGIASGYIGKIFDPFFTTKPVGKGTGLGLSISYSIIKNLGGDISVQSELGKGTEFKIFLPYEITEGLKDNLNSTKDGRK</sequence>
<keyword evidence="8" id="KW-0547">Nucleotide-binding</keyword>
<evidence type="ECO:0000256" key="13">
    <source>
        <dbReference type="ARBA" id="ARBA00023136"/>
    </source>
</evidence>
<dbReference type="EMBL" id="FR695872">
    <property type="protein sequence ID" value="CBX29472.1"/>
    <property type="molecule type" value="Genomic_DNA"/>
</dbReference>
<dbReference type="InterPro" id="IPR003594">
    <property type="entry name" value="HATPase_dom"/>
</dbReference>
<dbReference type="Gene3D" id="1.10.287.130">
    <property type="match status" value="1"/>
</dbReference>
<evidence type="ECO:0000256" key="12">
    <source>
        <dbReference type="ARBA" id="ARBA00023012"/>
    </source>
</evidence>
<evidence type="ECO:0000313" key="17">
    <source>
        <dbReference type="EMBL" id="CBX29472.1"/>
    </source>
</evidence>
<evidence type="ECO:0000256" key="4">
    <source>
        <dbReference type="ARBA" id="ARBA00022475"/>
    </source>
</evidence>
<dbReference type="EC" id="2.7.13.3" evidence="3"/>
<evidence type="ECO:0000259" key="16">
    <source>
        <dbReference type="PROSITE" id="PS50109"/>
    </source>
</evidence>
<dbReference type="SUPFAM" id="SSF47384">
    <property type="entry name" value="Homodimeric domain of signal transducing histidine kinase"/>
    <property type="match status" value="1"/>
</dbReference>
<protein>
    <recommendedName>
        <fullName evidence="3">histidine kinase</fullName>
        <ecNumber evidence="3">2.7.13.3</ecNumber>
    </recommendedName>
</protein>
<name>E1YFX8_9BACT</name>
<evidence type="ECO:0000256" key="2">
    <source>
        <dbReference type="ARBA" id="ARBA00004651"/>
    </source>
</evidence>
<feature type="coiled-coil region" evidence="14">
    <location>
        <begin position="359"/>
        <end position="386"/>
    </location>
</feature>
<dbReference type="InterPro" id="IPR036097">
    <property type="entry name" value="HisK_dim/P_sf"/>
</dbReference>
<reference evidence="17" key="1">
    <citation type="journal article" date="2011" name="Environ. Microbiol.">
        <title>Genomic insights into the metabolic potential of the polycyclic aromatic hydrocarbon degrading sulfate-reducing Deltaproteobacterium N47.</title>
        <authorList>
            <person name="Bergmann F."/>
            <person name="Selesi D."/>
            <person name="Weinmaier T."/>
            <person name="Tischler P."/>
            <person name="Rattei T."/>
            <person name="Meckenstock R.U."/>
        </authorList>
    </citation>
    <scope>NUCLEOTIDE SEQUENCE</scope>
</reference>
<keyword evidence="11 15" id="KW-1133">Transmembrane helix</keyword>
<keyword evidence="10" id="KW-0067">ATP-binding</keyword>